<dbReference type="STRING" id="29563.SAMN02983006_00658"/>
<dbReference type="InterPro" id="IPR015867">
    <property type="entry name" value="N-reg_PII/ATP_PRibTrfase_C"/>
</dbReference>
<dbReference type="NCBIfam" id="TIGR00486">
    <property type="entry name" value="YbgI_SA1388"/>
    <property type="match status" value="1"/>
</dbReference>
<keyword evidence="7" id="KW-1185">Reference proteome</keyword>
<evidence type="ECO:0000313" key="7">
    <source>
        <dbReference type="Proteomes" id="UP000199006"/>
    </source>
</evidence>
<dbReference type="FunFam" id="3.40.1390.30:FF:000001">
    <property type="entry name" value="GTP cyclohydrolase 1 type 2"/>
    <property type="match status" value="1"/>
</dbReference>
<feature type="binding site" evidence="5">
    <location>
        <position position="104"/>
    </location>
    <ligand>
        <name>a divalent metal cation</name>
        <dbReference type="ChEBI" id="CHEBI:60240"/>
        <label>1</label>
    </ligand>
</feature>
<evidence type="ECO:0000256" key="1">
    <source>
        <dbReference type="ARBA" id="ARBA00006964"/>
    </source>
</evidence>
<comment type="similarity">
    <text evidence="1 4">Belongs to the GTP cyclohydrolase I type 2/NIF3 family.</text>
</comment>
<dbReference type="InterPro" id="IPR002678">
    <property type="entry name" value="DUF34/NIF3"/>
</dbReference>
<sequence>MAKVAEVIQLMGEFAPTSLAEDWDNVGLQVGDQNTEVKNVLLALDLREGLVQEAIAKDCNLIITHHPLIFKGIKTVTESSYTGRLIRDLIKNEIAVFSAHTNLDISSNGLNDFLIKKLPVKNIEVLSSTKSKNYYKLVTFIPESELKTVKNALYEAGAGKYNNYSHSGFFQAGKGNFKPLAESEPYMGIKNKINEVAEVRFETIVASNKLAQVKKALLKNHPYEEPAWDLFELKNLSIIEGLGRIAVLTEEYKFSELLPLIKESFQLPVLKYSGQLEQKIKKIALCSGSGADFIQTAAYQGADLYLTGDVKFHQAQLAEELNLNLIDFGHYDSEKHVADLLARELSRRATRSSFASVKFYKSELNTNPWSYQV</sequence>
<dbReference type="Gene3D" id="3.40.1390.30">
    <property type="entry name" value="NIF3 (NGG1p interacting factor 3)-like"/>
    <property type="match status" value="2"/>
</dbReference>
<evidence type="ECO:0000256" key="5">
    <source>
        <dbReference type="PIRSR" id="PIRSR602678-1"/>
    </source>
</evidence>
<dbReference type="GO" id="GO:0005737">
    <property type="term" value="C:cytoplasm"/>
    <property type="evidence" value="ECO:0007669"/>
    <property type="project" value="TreeGrafter"/>
</dbReference>
<dbReference type="GO" id="GO:0046872">
    <property type="term" value="F:metal ion binding"/>
    <property type="evidence" value="ECO:0007669"/>
    <property type="project" value="UniProtKB-UniRule"/>
</dbReference>
<organism evidence="6 7">
    <name type="scientific">Halanaerobium salsuginis</name>
    <dbReference type="NCBI Taxonomy" id="29563"/>
    <lineage>
        <taxon>Bacteria</taxon>
        <taxon>Bacillati</taxon>
        <taxon>Bacillota</taxon>
        <taxon>Clostridia</taxon>
        <taxon>Halanaerobiales</taxon>
        <taxon>Halanaerobiaceae</taxon>
        <taxon>Halanaerobium</taxon>
    </lineage>
</organism>
<evidence type="ECO:0000256" key="2">
    <source>
        <dbReference type="ARBA" id="ARBA00022112"/>
    </source>
</evidence>
<dbReference type="PANTHER" id="PTHR13799:SF14">
    <property type="entry name" value="GTP CYCLOHYDROLASE 1 TYPE 2 HOMOLOG"/>
    <property type="match status" value="1"/>
</dbReference>
<reference evidence="6 7" key="1">
    <citation type="submission" date="2016-10" db="EMBL/GenBank/DDBJ databases">
        <authorList>
            <person name="de Groot N.N."/>
        </authorList>
    </citation>
    <scope>NUCLEOTIDE SEQUENCE [LARGE SCALE GENOMIC DNA]</scope>
    <source>
        <strain evidence="6 7">ATCC 51327</strain>
    </source>
</reference>
<accession>A0A1I4GA51</accession>
<dbReference type="Proteomes" id="UP000199006">
    <property type="component" value="Unassembled WGS sequence"/>
</dbReference>
<dbReference type="EMBL" id="FOTI01000005">
    <property type="protein sequence ID" value="SFL26443.1"/>
    <property type="molecule type" value="Genomic_DNA"/>
</dbReference>
<dbReference type="RefSeq" id="WP_089859620.1">
    <property type="nucleotide sequence ID" value="NZ_FOTI01000005.1"/>
</dbReference>
<dbReference type="PIRSF" id="PIRSF037489">
    <property type="entry name" value="UCP037489_NIF3_YqfO"/>
    <property type="match status" value="1"/>
</dbReference>
<dbReference type="SUPFAM" id="SSF102705">
    <property type="entry name" value="NIF3 (NGG1p interacting factor 3)-like"/>
    <property type="match status" value="1"/>
</dbReference>
<dbReference type="AlphaFoldDB" id="A0A1I4GA51"/>
<gene>
    <name evidence="6" type="ORF">SAMN02983006_00658</name>
</gene>
<feature type="binding site" evidence="5">
    <location>
        <position position="334"/>
    </location>
    <ligand>
        <name>a divalent metal cation</name>
        <dbReference type="ChEBI" id="CHEBI:60240"/>
        <label>1</label>
    </ligand>
</feature>
<dbReference type="OrthoDB" id="9792792at2"/>
<feature type="binding site" evidence="5">
    <location>
        <position position="66"/>
    </location>
    <ligand>
        <name>a divalent metal cation</name>
        <dbReference type="ChEBI" id="CHEBI:60240"/>
        <label>1</label>
    </ligand>
</feature>
<feature type="binding site" evidence="5">
    <location>
        <position position="65"/>
    </location>
    <ligand>
        <name>a divalent metal cation</name>
        <dbReference type="ChEBI" id="CHEBI:60240"/>
        <label>1</label>
    </ligand>
</feature>
<dbReference type="Gene3D" id="3.30.70.120">
    <property type="match status" value="1"/>
</dbReference>
<feature type="binding site" evidence="5">
    <location>
        <position position="330"/>
    </location>
    <ligand>
        <name>a divalent metal cation</name>
        <dbReference type="ChEBI" id="CHEBI:60240"/>
        <label>1</label>
    </ligand>
</feature>
<proteinExistence type="inferred from homology"/>
<keyword evidence="3 4" id="KW-0479">Metal-binding</keyword>
<evidence type="ECO:0000256" key="4">
    <source>
        <dbReference type="PIRNR" id="PIRNR037489"/>
    </source>
</evidence>
<evidence type="ECO:0000313" key="6">
    <source>
        <dbReference type="EMBL" id="SFL26443.1"/>
    </source>
</evidence>
<dbReference type="InterPro" id="IPR036069">
    <property type="entry name" value="DUF34/NIF3_sf"/>
</dbReference>
<dbReference type="PANTHER" id="PTHR13799">
    <property type="entry name" value="NGG1 INTERACTING FACTOR 3"/>
    <property type="match status" value="1"/>
</dbReference>
<protein>
    <recommendedName>
        <fullName evidence="2 4">GTP cyclohydrolase 1 type 2 homolog</fullName>
    </recommendedName>
</protein>
<dbReference type="InterPro" id="IPR017221">
    <property type="entry name" value="DUF34/NIF3_bac"/>
</dbReference>
<dbReference type="Pfam" id="PF01784">
    <property type="entry name" value="DUF34_NIF3"/>
    <property type="match status" value="1"/>
</dbReference>
<name>A0A1I4GA51_9FIRM</name>
<evidence type="ECO:0000256" key="3">
    <source>
        <dbReference type="ARBA" id="ARBA00022723"/>
    </source>
</evidence>